<dbReference type="Pfam" id="PF00612">
    <property type="entry name" value="IQ"/>
    <property type="match status" value="1"/>
</dbReference>
<feature type="compositionally biased region" description="Polar residues" evidence="2">
    <location>
        <begin position="227"/>
        <end position="238"/>
    </location>
</feature>
<evidence type="ECO:0000256" key="2">
    <source>
        <dbReference type="SAM" id="MobiDB-lite"/>
    </source>
</evidence>
<name>A0ABR2KJR5_9EUKA</name>
<dbReference type="EMBL" id="JAPFFF010000004">
    <property type="protein sequence ID" value="KAK8891360.1"/>
    <property type="molecule type" value="Genomic_DNA"/>
</dbReference>
<organism evidence="3 4">
    <name type="scientific">Tritrichomonas musculus</name>
    <dbReference type="NCBI Taxonomy" id="1915356"/>
    <lineage>
        <taxon>Eukaryota</taxon>
        <taxon>Metamonada</taxon>
        <taxon>Parabasalia</taxon>
        <taxon>Tritrichomonadida</taxon>
        <taxon>Tritrichomonadidae</taxon>
        <taxon>Tritrichomonas</taxon>
    </lineage>
</organism>
<evidence type="ECO:0000313" key="3">
    <source>
        <dbReference type="EMBL" id="KAK8891360.1"/>
    </source>
</evidence>
<comment type="caution">
    <text evidence="3">The sequence shown here is derived from an EMBL/GenBank/DDBJ whole genome shotgun (WGS) entry which is preliminary data.</text>
</comment>
<feature type="compositionally biased region" description="Basic and acidic residues" evidence="2">
    <location>
        <begin position="212"/>
        <end position="225"/>
    </location>
</feature>
<evidence type="ECO:0000256" key="1">
    <source>
        <dbReference type="SAM" id="Coils"/>
    </source>
</evidence>
<feature type="region of interest" description="Disordered" evidence="2">
    <location>
        <begin position="1"/>
        <end position="40"/>
    </location>
</feature>
<feature type="region of interest" description="Disordered" evidence="2">
    <location>
        <begin position="280"/>
        <end position="306"/>
    </location>
</feature>
<feature type="region of interest" description="Disordered" evidence="2">
    <location>
        <begin position="212"/>
        <end position="240"/>
    </location>
</feature>
<evidence type="ECO:0000313" key="4">
    <source>
        <dbReference type="Proteomes" id="UP001470230"/>
    </source>
</evidence>
<keyword evidence="4" id="KW-1185">Reference proteome</keyword>
<feature type="compositionally biased region" description="Low complexity" evidence="2">
    <location>
        <begin position="283"/>
        <end position="293"/>
    </location>
</feature>
<accession>A0ABR2KJR5</accession>
<gene>
    <name evidence="3" type="ORF">M9Y10_028568</name>
</gene>
<feature type="compositionally biased region" description="Acidic residues" evidence="2">
    <location>
        <begin position="294"/>
        <end position="306"/>
    </location>
</feature>
<protein>
    <submittedName>
        <fullName evidence="3">Uncharacterized protein</fullName>
    </submittedName>
</protein>
<dbReference type="InterPro" id="IPR000048">
    <property type="entry name" value="IQ_motif_EF-hand-BS"/>
</dbReference>
<reference evidence="3 4" key="1">
    <citation type="submission" date="2024-04" db="EMBL/GenBank/DDBJ databases">
        <title>Tritrichomonas musculus Genome.</title>
        <authorList>
            <person name="Alves-Ferreira E."/>
            <person name="Grigg M."/>
            <person name="Lorenzi H."/>
            <person name="Galac M."/>
        </authorList>
    </citation>
    <scope>NUCLEOTIDE SEQUENCE [LARGE SCALE GENOMIC DNA]</scope>
    <source>
        <strain evidence="3 4">EAF2021</strain>
    </source>
</reference>
<feature type="coiled-coil region" evidence="1">
    <location>
        <begin position="51"/>
        <end position="124"/>
    </location>
</feature>
<proteinExistence type="predicted"/>
<sequence length="373" mass="43664">MSARATNARNVFRRSLNPWLKPKPSGPINKNQPPKRKTGINTTLDRFHKLIVELNQKNAKLCELIENMERLQNQEISQEEEEIIYQNAKEEEKKILINDFHTSLQNHRRSLERRLAKLNEIEESLGIFRFDEPKPKPPKVEYPPVNPNIPSPRAHLRTNPRFDLANSISKTENDQLTEKALYLERLIIVQKMKLKLCHDHRELAKLSKELEKVETSDPNDPDFHATEPTSPRTNSGRNFKNPRARILRNSHENSANISCVCEEEESGDEAVSVDWVNANSETNNINDNGNNNNDNEENNEGEFDDDIDFDDFDFEEAEDQKLKDNIIVLKAAIEHEKKRIKQYKSKYYRFYEAAVKIQKVWRGYNYRLKNKTK</sequence>
<keyword evidence="1" id="KW-0175">Coiled coil</keyword>
<dbReference type="Proteomes" id="UP001470230">
    <property type="component" value="Unassembled WGS sequence"/>
</dbReference>
<dbReference type="PROSITE" id="PS50096">
    <property type="entry name" value="IQ"/>
    <property type="match status" value="1"/>
</dbReference>